<feature type="signal peptide" evidence="1">
    <location>
        <begin position="1"/>
        <end position="23"/>
    </location>
</feature>
<evidence type="ECO:0000313" key="2">
    <source>
        <dbReference type="EMBL" id="PPE03017.1"/>
    </source>
</evidence>
<dbReference type="AlphaFoldDB" id="A0A2S5R6V5"/>
<protein>
    <submittedName>
        <fullName evidence="2">Uncharacterized protein</fullName>
    </submittedName>
</protein>
<reference evidence="2 3" key="1">
    <citation type="submission" date="2017-11" db="EMBL/GenBank/DDBJ databases">
        <title>Comparative genomic analysis of Holospora spp., intranuclear symbionts of paramecia.</title>
        <authorList>
            <person name="Garushyants S.K."/>
            <person name="Beliavskaya A."/>
            <person name="Malko D.B."/>
            <person name="Logacheva M.D."/>
            <person name="Rautian M.S."/>
            <person name="Gelfand M.S."/>
        </authorList>
    </citation>
    <scope>NUCLEOTIDE SEQUENCE [LARGE SCALE GENOMIC DNA]</scope>
    <source>
        <strain evidence="3">02AZ16</strain>
    </source>
</reference>
<evidence type="ECO:0000313" key="3">
    <source>
        <dbReference type="Proteomes" id="UP000239425"/>
    </source>
</evidence>
<keyword evidence="1" id="KW-0732">Signal</keyword>
<evidence type="ECO:0000256" key="1">
    <source>
        <dbReference type="SAM" id="SignalP"/>
    </source>
</evidence>
<keyword evidence="3" id="KW-1185">Reference proteome</keyword>
<dbReference type="Proteomes" id="UP000239425">
    <property type="component" value="Unassembled WGS sequence"/>
</dbReference>
<accession>A0A2S5R6V5</accession>
<name>A0A2S5R6V5_9PROT</name>
<organism evidence="2 3">
    <name type="scientific">Holospora curviuscula</name>
    <dbReference type="NCBI Taxonomy" id="1082868"/>
    <lineage>
        <taxon>Bacteria</taxon>
        <taxon>Pseudomonadati</taxon>
        <taxon>Pseudomonadota</taxon>
        <taxon>Alphaproteobacteria</taxon>
        <taxon>Holosporales</taxon>
        <taxon>Holosporaceae</taxon>
        <taxon>Holospora</taxon>
    </lineage>
</organism>
<gene>
    <name evidence="2" type="ORF">HCUR_01527</name>
</gene>
<dbReference type="RefSeq" id="WP_104207417.1">
    <property type="nucleotide sequence ID" value="NZ_PHHC01000142.1"/>
</dbReference>
<sequence>MKNFNLIYILCSFLILFSLEATSGRGAKSKNQSEENNQDQQFQELSKCLKNLKLNKKIRKNKYTKEYKKIEGYEADAVREEISDRFSVLILNTFQNDPRITAKIKKEDLEKLVDFYRLCYSCAAHTDRLKEALEQLQSPNPLNVPVFHEMIVKNLIPLVGEIMEDCPEISSKEIMDCVRHSFSISPVLHNGFTRTPRRDRFS</sequence>
<comment type="caution">
    <text evidence="2">The sequence shown here is derived from an EMBL/GenBank/DDBJ whole genome shotgun (WGS) entry which is preliminary data.</text>
</comment>
<feature type="chain" id="PRO_5015589852" evidence="1">
    <location>
        <begin position="24"/>
        <end position="202"/>
    </location>
</feature>
<dbReference type="EMBL" id="PHHC01000142">
    <property type="protein sequence ID" value="PPE03017.1"/>
    <property type="molecule type" value="Genomic_DNA"/>
</dbReference>
<proteinExistence type="predicted"/>